<proteinExistence type="predicted"/>
<feature type="region of interest" description="Disordered" evidence="1">
    <location>
        <begin position="44"/>
        <end position="88"/>
    </location>
</feature>
<dbReference type="PANTHER" id="PTHR36911:SF3">
    <property type="entry name" value="GATA ZINC FINGER DOMAIN-CONTAINING PROTEIN 4-RELATED"/>
    <property type="match status" value="1"/>
</dbReference>
<dbReference type="Proteomes" id="UP001642405">
    <property type="component" value="Unassembled WGS sequence"/>
</dbReference>
<evidence type="ECO:0000313" key="2">
    <source>
        <dbReference type="EMBL" id="CAK7235395.1"/>
    </source>
</evidence>
<dbReference type="EMBL" id="CAWUHB010000098">
    <property type="protein sequence ID" value="CAK7235395.1"/>
    <property type="molecule type" value="Genomic_DNA"/>
</dbReference>
<comment type="caution">
    <text evidence="2">The sequence shown here is derived from an EMBL/GenBank/DDBJ whole genome shotgun (WGS) entry which is preliminary data.</text>
</comment>
<keyword evidence="3" id="KW-1185">Reference proteome</keyword>
<evidence type="ECO:0000256" key="1">
    <source>
        <dbReference type="SAM" id="MobiDB-lite"/>
    </source>
</evidence>
<sequence>MSTVTALGRRSLAWLPTGEEPAVVLAPELEERRRAFVRYIEDKLQAEDNDNNNNNDNDNDNDNDNNNDNNNNNDNDNNNNNDNDNNNNEQVNLRVSFLDGKSVRQAALVVTSDPALADFFLGPLRDDDRNLDGRHLAAWLGFWLADLESKLVTLLGPWIQIHPQNCPRPRPPAPDKKAQSAVRAWYGNKCVLTGVDRTVGAHIVPVVWSDDDLAVGTPSGDAALPEVVNGRCPIDGVAAYPPVCTGDVFLLETADPNNCPLPSVEFLQIQAGVHRILGGLRAAATLTSLFRGPPPDADRIPAAGSGPHATAAAALGFLEEDSGLPHLWQVLLETAVAKNIISLRDAGRWARALVRDVQEKRQALERWRQQHG</sequence>
<gene>
    <name evidence="2" type="ORF">SCUCBS95973_009255</name>
</gene>
<protein>
    <recommendedName>
        <fullName evidence="4">HNH nuclease domain-containing protein</fullName>
    </recommendedName>
</protein>
<reference evidence="2 3" key="1">
    <citation type="submission" date="2024-01" db="EMBL/GenBank/DDBJ databases">
        <authorList>
            <person name="Allen C."/>
            <person name="Tagirdzhanova G."/>
        </authorList>
    </citation>
    <scope>NUCLEOTIDE SEQUENCE [LARGE SCALE GENOMIC DNA]</scope>
</reference>
<feature type="compositionally biased region" description="Low complexity" evidence="1">
    <location>
        <begin position="66"/>
        <end position="88"/>
    </location>
</feature>
<accession>A0ABP0CV04</accession>
<name>A0ABP0CV04_9PEZI</name>
<evidence type="ECO:0008006" key="4">
    <source>
        <dbReference type="Google" id="ProtNLM"/>
    </source>
</evidence>
<evidence type="ECO:0000313" key="3">
    <source>
        <dbReference type="Proteomes" id="UP001642405"/>
    </source>
</evidence>
<dbReference type="PANTHER" id="PTHR36911">
    <property type="entry name" value="LIM ZINC-BINDING DOMAIN-CONTAINING PROTEIN-RELATED"/>
    <property type="match status" value="1"/>
</dbReference>
<organism evidence="2 3">
    <name type="scientific">Sporothrix curviconia</name>
    <dbReference type="NCBI Taxonomy" id="1260050"/>
    <lineage>
        <taxon>Eukaryota</taxon>
        <taxon>Fungi</taxon>
        <taxon>Dikarya</taxon>
        <taxon>Ascomycota</taxon>
        <taxon>Pezizomycotina</taxon>
        <taxon>Sordariomycetes</taxon>
        <taxon>Sordariomycetidae</taxon>
        <taxon>Ophiostomatales</taxon>
        <taxon>Ophiostomataceae</taxon>
        <taxon>Sporothrix</taxon>
    </lineage>
</organism>